<dbReference type="Proteomes" id="UP000326178">
    <property type="component" value="Chromosome"/>
</dbReference>
<organism evidence="1 2">
    <name type="scientific">Streptomyces nitrosporeus</name>
    <dbReference type="NCBI Taxonomy" id="28894"/>
    <lineage>
        <taxon>Bacteria</taxon>
        <taxon>Bacillati</taxon>
        <taxon>Actinomycetota</taxon>
        <taxon>Actinomycetes</taxon>
        <taxon>Kitasatosporales</taxon>
        <taxon>Streptomycetaceae</taxon>
        <taxon>Streptomyces</taxon>
    </lineage>
</organism>
<dbReference type="InterPro" id="IPR047919">
    <property type="entry name" value="SCO3374-like"/>
</dbReference>
<dbReference type="AlphaFoldDB" id="A0A5J6FC27"/>
<protein>
    <recommendedName>
        <fullName evidence="3">Proline-rich protein</fullName>
    </recommendedName>
</protein>
<evidence type="ECO:0008006" key="3">
    <source>
        <dbReference type="Google" id="ProtNLM"/>
    </source>
</evidence>
<sequence length="194" mass="20182">MALTLPPPRSSYGTGDHARWYAHELGWATAGTAPVRLPTGLSFDVLDLPAVAGHAVLRRVGRTGPVALAGRRMWLLVAPGAADEVPELLDWLEWGQIALGLSVIGAGGHITAPVPPGAAGGPPGAARWLRPPGPRRAVERTLPAPACFGSSGGGTPDLVRLVDVVATECHRARLTLARTHLTAGRSADQPWAFS</sequence>
<dbReference type="NCBIfam" id="NF040464">
    <property type="entry name" value="SCO3374_fam"/>
    <property type="match status" value="1"/>
</dbReference>
<gene>
    <name evidence="1" type="ORF">CP967_19115</name>
</gene>
<dbReference type="OrthoDB" id="3855340at2"/>
<reference evidence="1 2" key="1">
    <citation type="submission" date="2017-09" db="EMBL/GenBank/DDBJ databases">
        <authorList>
            <person name="Lee N."/>
            <person name="Cho B.-K."/>
        </authorList>
    </citation>
    <scope>NUCLEOTIDE SEQUENCE [LARGE SCALE GENOMIC DNA]</scope>
    <source>
        <strain evidence="1 2">ATCC 12769</strain>
    </source>
</reference>
<keyword evidence="2" id="KW-1185">Reference proteome</keyword>
<dbReference type="RefSeq" id="WP_150489123.1">
    <property type="nucleotide sequence ID" value="NZ_BMUV01000028.1"/>
</dbReference>
<proteinExistence type="predicted"/>
<evidence type="ECO:0000313" key="1">
    <source>
        <dbReference type="EMBL" id="QEU73822.1"/>
    </source>
</evidence>
<name>A0A5J6FC27_9ACTN</name>
<accession>A0A5J6FC27</accession>
<dbReference type="EMBL" id="CP023702">
    <property type="protein sequence ID" value="QEU73822.1"/>
    <property type="molecule type" value="Genomic_DNA"/>
</dbReference>
<evidence type="ECO:0000313" key="2">
    <source>
        <dbReference type="Proteomes" id="UP000326178"/>
    </source>
</evidence>
<dbReference type="KEGG" id="snk:CP967_19115"/>